<feature type="region of interest" description="Disordered" evidence="1">
    <location>
        <begin position="1"/>
        <end position="25"/>
    </location>
</feature>
<reference evidence="3" key="1">
    <citation type="journal article" date="2017" name="Nat. Ecol. Evol.">
        <title>Genome expansion and lineage-specific genetic innovations in the forest pathogenic fungi Armillaria.</title>
        <authorList>
            <person name="Sipos G."/>
            <person name="Prasanna A.N."/>
            <person name="Walter M.C."/>
            <person name="O'Connor E."/>
            <person name="Balint B."/>
            <person name="Krizsan K."/>
            <person name="Kiss B."/>
            <person name="Hess J."/>
            <person name="Varga T."/>
            <person name="Slot J."/>
            <person name="Riley R."/>
            <person name="Boka B."/>
            <person name="Rigling D."/>
            <person name="Barry K."/>
            <person name="Lee J."/>
            <person name="Mihaltcheva S."/>
            <person name="LaButti K."/>
            <person name="Lipzen A."/>
            <person name="Waldron R."/>
            <person name="Moloney N.M."/>
            <person name="Sperisen C."/>
            <person name="Kredics L."/>
            <person name="Vagvoelgyi C."/>
            <person name="Patrignani A."/>
            <person name="Fitzpatrick D."/>
            <person name="Nagy I."/>
            <person name="Doyle S."/>
            <person name="Anderson J.B."/>
            <person name="Grigoriev I.V."/>
            <person name="Gueldener U."/>
            <person name="Muensterkoetter M."/>
            <person name="Nagy L.G."/>
        </authorList>
    </citation>
    <scope>NUCLEOTIDE SEQUENCE [LARGE SCALE GENOMIC DNA]</scope>
    <source>
        <strain evidence="3">28-4</strain>
    </source>
</reference>
<feature type="compositionally biased region" description="Polar residues" evidence="1">
    <location>
        <begin position="1"/>
        <end position="10"/>
    </location>
</feature>
<name>A0A2H3B9T4_9AGAR</name>
<protein>
    <submittedName>
        <fullName evidence="2">Uncharacterized protein</fullName>
    </submittedName>
</protein>
<keyword evidence="3" id="KW-1185">Reference proteome</keyword>
<sequence length="66" mass="7649">ARPHPTSSFHRINDDTACEQRKNGFRKRPSGIVQVKHVHSVLPRMRVVLFRVSSVNRLKTIQQFLA</sequence>
<dbReference type="EMBL" id="KZ293436">
    <property type="protein sequence ID" value="PBK67631.1"/>
    <property type="molecule type" value="Genomic_DNA"/>
</dbReference>
<organism evidence="2 3">
    <name type="scientific">Armillaria solidipes</name>
    <dbReference type="NCBI Taxonomy" id="1076256"/>
    <lineage>
        <taxon>Eukaryota</taxon>
        <taxon>Fungi</taxon>
        <taxon>Dikarya</taxon>
        <taxon>Basidiomycota</taxon>
        <taxon>Agaricomycotina</taxon>
        <taxon>Agaricomycetes</taxon>
        <taxon>Agaricomycetidae</taxon>
        <taxon>Agaricales</taxon>
        <taxon>Marasmiineae</taxon>
        <taxon>Physalacriaceae</taxon>
        <taxon>Armillaria</taxon>
    </lineage>
</organism>
<dbReference type="Proteomes" id="UP000218334">
    <property type="component" value="Unassembled WGS sequence"/>
</dbReference>
<dbReference type="AlphaFoldDB" id="A0A2H3B9T4"/>
<feature type="compositionally biased region" description="Basic and acidic residues" evidence="1">
    <location>
        <begin position="11"/>
        <end position="22"/>
    </location>
</feature>
<evidence type="ECO:0000313" key="2">
    <source>
        <dbReference type="EMBL" id="PBK67631.1"/>
    </source>
</evidence>
<accession>A0A2H3B9T4</accession>
<evidence type="ECO:0000313" key="3">
    <source>
        <dbReference type="Proteomes" id="UP000218334"/>
    </source>
</evidence>
<feature type="non-terminal residue" evidence="2">
    <location>
        <position position="1"/>
    </location>
</feature>
<evidence type="ECO:0000256" key="1">
    <source>
        <dbReference type="SAM" id="MobiDB-lite"/>
    </source>
</evidence>
<gene>
    <name evidence="2" type="ORF">ARMSODRAFT_959266</name>
</gene>
<proteinExistence type="predicted"/>